<dbReference type="EMBL" id="NPCC01000032">
    <property type="protein sequence ID" value="PAE87635.1"/>
    <property type="molecule type" value="Genomic_DNA"/>
</dbReference>
<accession>A0A268NX96</accession>
<reference evidence="1 2" key="1">
    <citation type="submission" date="2017-07" db="EMBL/GenBank/DDBJ databases">
        <title>Isolation and whole genome analysis of endospore-forming bacteria from heroin.</title>
        <authorList>
            <person name="Kalinowski J."/>
            <person name="Ahrens B."/>
            <person name="Al-Dilaimi A."/>
            <person name="Winkler A."/>
            <person name="Wibberg D."/>
            <person name="Schleenbecker U."/>
            <person name="Ruckert C."/>
            <person name="Wolfel R."/>
            <person name="Grass G."/>
        </authorList>
    </citation>
    <scope>NUCLEOTIDE SEQUENCE [LARGE SCALE GENOMIC DNA]</scope>
    <source>
        <strain evidence="1 2">7539</strain>
    </source>
</reference>
<sequence>MDKNTFDKLAKDYQIKEQFRGHLVALNDGEEKSILPNDKPLHFAINRPVDRNNLEEEVKKGNVLKTDGLEIYRHFYKWDDDTYFEKKYRMSRKMHHVIQSIMDSVHLIDVKSVDDPIPLEYKEKIKIGFKEQDLGYSQGRWIVEELKSDFDDVWVNQYIFSQKPTQKDIDVAIEVHAIKIQIKYSGMATYYHFLEELTGTPEEIKKQFISVYFD</sequence>
<dbReference type="RefSeq" id="WP_062750896.1">
    <property type="nucleotide sequence ID" value="NZ_NPCC01000032.1"/>
</dbReference>
<gene>
    <name evidence="1" type="ORF">CHH72_17265</name>
</gene>
<evidence type="ECO:0000313" key="2">
    <source>
        <dbReference type="Proteomes" id="UP000216207"/>
    </source>
</evidence>
<dbReference type="Proteomes" id="UP000216207">
    <property type="component" value="Unassembled WGS sequence"/>
</dbReference>
<organism evidence="1 2">
    <name type="scientific">Shouchella clausii</name>
    <name type="common">Alkalihalobacillus clausii</name>
    <dbReference type="NCBI Taxonomy" id="79880"/>
    <lineage>
        <taxon>Bacteria</taxon>
        <taxon>Bacillati</taxon>
        <taxon>Bacillota</taxon>
        <taxon>Bacilli</taxon>
        <taxon>Bacillales</taxon>
        <taxon>Bacillaceae</taxon>
        <taxon>Shouchella</taxon>
    </lineage>
</organism>
<dbReference type="AlphaFoldDB" id="A0A268NX96"/>
<proteinExistence type="predicted"/>
<comment type="caution">
    <text evidence="1">The sequence shown here is derived from an EMBL/GenBank/DDBJ whole genome shotgun (WGS) entry which is preliminary data.</text>
</comment>
<evidence type="ECO:0000313" key="1">
    <source>
        <dbReference type="EMBL" id="PAE87635.1"/>
    </source>
</evidence>
<name>A0A268NX96_SHOCL</name>
<protein>
    <submittedName>
        <fullName evidence="1">Uncharacterized protein</fullName>
    </submittedName>
</protein>